<dbReference type="Proteomes" id="UP001213309">
    <property type="component" value="Unassembled WGS sequence"/>
</dbReference>
<evidence type="ECO:0000313" key="3">
    <source>
        <dbReference type="EMBL" id="MDC1880107.1"/>
    </source>
</evidence>
<dbReference type="AlphaFoldDB" id="A0AAW6GRP8"/>
<feature type="transmembrane region" description="Helical" evidence="2">
    <location>
        <begin position="39"/>
        <end position="62"/>
    </location>
</feature>
<keyword evidence="2" id="KW-0472">Membrane</keyword>
<protein>
    <submittedName>
        <fullName evidence="3">Uncharacterized protein</fullName>
    </submittedName>
</protein>
<comment type="caution">
    <text evidence="3">The sequence shown here is derived from an EMBL/GenBank/DDBJ whole genome shotgun (WGS) entry which is preliminary data.</text>
</comment>
<evidence type="ECO:0000256" key="1">
    <source>
        <dbReference type="SAM" id="Coils"/>
    </source>
</evidence>
<gene>
    <name evidence="3" type="ORF">POZ24_08700</name>
</gene>
<feature type="transmembrane region" description="Helical" evidence="2">
    <location>
        <begin position="5"/>
        <end position="27"/>
    </location>
</feature>
<keyword evidence="2" id="KW-1133">Transmembrane helix</keyword>
<sequence>MRKNLAIAICGIFAIICVGSAIGMYYVKTVPMEIDLMAALVGVLAVLVTVLALFLAVNYIVLEKRIQSNMNKEISEMKRNFEKEIALVKSELNEQINDMNCAVRAYFTYANSGNFIVSSRHGRLMGCLDGLKEEAKSKQKHSLNTIISQFMSLIPILEDKEKYLPDDTKKEYLKIIKWTEHPDIDTIYDFVYNLPEEKDLKGNTEKDITPSNATPTE</sequence>
<accession>A0AAW6GRP8</accession>
<evidence type="ECO:0000256" key="2">
    <source>
        <dbReference type="SAM" id="Phobius"/>
    </source>
</evidence>
<dbReference type="RefSeq" id="WP_118936745.1">
    <property type="nucleotide sequence ID" value="NZ_CAXTGW010000017.1"/>
</dbReference>
<dbReference type="EMBL" id="JAQNSG010000006">
    <property type="protein sequence ID" value="MDC1880107.1"/>
    <property type="molecule type" value="Genomic_DNA"/>
</dbReference>
<reference evidence="3" key="1">
    <citation type="submission" date="2022-10" db="EMBL/GenBank/DDBJ databases">
        <title>Human gut microbiome strain richness.</title>
        <authorList>
            <person name="Chen-Liaw A."/>
        </authorList>
    </citation>
    <scope>NUCLEOTIDE SEQUENCE</scope>
    <source>
        <strain evidence="3">1001713st2_A4_1001713B170214_170313</strain>
    </source>
</reference>
<organism evidence="3 4">
    <name type="scientific">Bacteroides uniformis</name>
    <dbReference type="NCBI Taxonomy" id="820"/>
    <lineage>
        <taxon>Bacteria</taxon>
        <taxon>Pseudomonadati</taxon>
        <taxon>Bacteroidota</taxon>
        <taxon>Bacteroidia</taxon>
        <taxon>Bacteroidales</taxon>
        <taxon>Bacteroidaceae</taxon>
        <taxon>Bacteroides</taxon>
    </lineage>
</organism>
<proteinExistence type="predicted"/>
<feature type="coiled-coil region" evidence="1">
    <location>
        <begin position="71"/>
        <end position="98"/>
    </location>
</feature>
<keyword evidence="1" id="KW-0175">Coiled coil</keyword>
<evidence type="ECO:0000313" key="4">
    <source>
        <dbReference type="Proteomes" id="UP001213309"/>
    </source>
</evidence>
<keyword evidence="2" id="KW-0812">Transmembrane</keyword>
<name>A0AAW6GRP8_BACUN</name>